<reference evidence="2" key="2">
    <citation type="journal article" date="2007" name="Science">
        <title>Draft genome sequence of the sexually transmitted pathogen Trichomonas vaginalis.</title>
        <authorList>
            <person name="Carlton J.M."/>
            <person name="Hirt R.P."/>
            <person name="Silva J.C."/>
            <person name="Delcher A.L."/>
            <person name="Schatz M."/>
            <person name="Zhao Q."/>
            <person name="Wortman J.R."/>
            <person name="Bidwell S.L."/>
            <person name="Alsmark U.C.M."/>
            <person name="Besteiro S."/>
            <person name="Sicheritz-Ponten T."/>
            <person name="Noel C.J."/>
            <person name="Dacks J.B."/>
            <person name="Foster P.G."/>
            <person name="Simillion C."/>
            <person name="Van de Peer Y."/>
            <person name="Miranda-Saavedra D."/>
            <person name="Barton G.J."/>
            <person name="Westrop G.D."/>
            <person name="Mueller S."/>
            <person name="Dessi D."/>
            <person name="Fiori P.L."/>
            <person name="Ren Q."/>
            <person name="Paulsen I."/>
            <person name="Zhang H."/>
            <person name="Bastida-Corcuera F.D."/>
            <person name="Simoes-Barbosa A."/>
            <person name="Brown M.T."/>
            <person name="Hayes R.D."/>
            <person name="Mukherjee M."/>
            <person name="Okumura C.Y."/>
            <person name="Schneider R."/>
            <person name="Smith A.J."/>
            <person name="Vanacova S."/>
            <person name="Villalvazo M."/>
            <person name="Haas B.J."/>
            <person name="Pertea M."/>
            <person name="Feldblyum T.V."/>
            <person name="Utterback T.R."/>
            <person name="Shu C.L."/>
            <person name="Osoegawa K."/>
            <person name="de Jong P.J."/>
            <person name="Hrdy I."/>
            <person name="Horvathova L."/>
            <person name="Zubacova Z."/>
            <person name="Dolezal P."/>
            <person name="Malik S.B."/>
            <person name="Logsdon J.M. Jr."/>
            <person name="Henze K."/>
            <person name="Gupta A."/>
            <person name="Wang C.C."/>
            <person name="Dunne R.L."/>
            <person name="Upcroft J.A."/>
            <person name="Upcroft P."/>
            <person name="White O."/>
            <person name="Salzberg S.L."/>
            <person name="Tang P."/>
            <person name="Chiu C.-H."/>
            <person name="Lee Y.-S."/>
            <person name="Embley T.M."/>
            <person name="Coombs G.H."/>
            <person name="Mottram J.C."/>
            <person name="Tachezy J."/>
            <person name="Fraser-Liggett C.M."/>
            <person name="Johnson P.J."/>
        </authorList>
    </citation>
    <scope>NUCLEOTIDE SEQUENCE [LARGE SCALE GENOMIC DNA]</scope>
    <source>
        <strain evidence="2">G3</strain>
    </source>
</reference>
<feature type="region of interest" description="Disordered" evidence="1">
    <location>
        <begin position="713"/>
        <end position="749"/>
    </location>
</feature>
<dbReference type="VEuPathDB" id="TrichDB:TVAG_348120"/>
<feature type="compositionally biased region" description="Acidic residues" evidence="1">
    <location>
        <begin position="720"/>
        <end position="741"/>
    </location>
</feature>
<evidence type="ECO:0000313" key="2">
    <source>
        <dbReference type="EMBL" id="EAY16502.1"/>
    </source>
</evidence>
<dbReference type="InParanoid" id="A2DSV3"/>
<evidence type="ECO:0000313" key="3">
    <source>
        <dbReference type="Proteomes" id="UP000001542"/>
    </source>
</evidence>
<proteinExistence type="predicted"/>
<dbReference type="Proteomes" id="UP000001542">
    <property type="component" value="Unassembled WGS sequence"/>
</dbReference>
<keyword evidence="3" id="KW-1185">Reference proteome</keyword>
<gene>
    <name evidence="2" type="ORF">TVAG_348120</name>
</gene>
<feature type="region of interest" description="Disordered" evidence="1">
    <location>
        <begin position="537"/>
        <end position="613"/>
    </location>
</feature>
<reference evidence="2" key="1">
    <citation type="submission" date="2006-10" db="EMBL/GenBank/DDBJ databases">
        <authorList>
            <person name="Amadeo P."/>
            <person name="Zhao Q."/>
            <person name="Wortman J."/>
            <person name="Fraser-Liggett C."/>
            <person name="Carlton J."/>
        </authorList>
    </citation>
    <scope>NUCLEOTIDE SEQUENCE</scope>
    <source>
        <strain evidence="2">G3</strain>
    </source>
</reference>
<dbReference type="AlphaFoldDB" id="A2DSV3"/>
<dbReference type="KEGG" id="tva:4774512"/>
<dbReference type="SMR" id="A2DSV3"/>
<dbReference type="RefSeq" id="XP_001328725.1">
    <property type="nucleotide sequence ID" value="XM_001328690.1"/>
</dbReference>
<feature type="compositionally biased region" description="Low complexity" evidence="1">
    <location>
        <begin position="544"/>
        <end position="572"/>
    </location>
</feature>
<organism evidence="2 3">
    <name type="scientific">Trichomonas vaginalis (strain ATCC PRA-98 / G3)</name>
    <dbReference type="NCBI Taxonomy" id="412133"/>
    <lineage>
        <taxon>Eukaryota</taxon>
        <taxon>Metamonada</taxon>
        <taxon>Parabasalia</taxon>
        <taxon>Trichomonadida</taxon>
        <taxon>Trichomonadidae</taxon>
        <taxon>Trichomonas</taxon>
    </lineage>
</organism>
<feature type="compositionally biased region" description="Basic residues" evidence="1">
    <location>
        <begin position="592"/>
        <end position="613"/>
    </location>
</feature>
<dbReference type="VEuPathDB" id="TrichDB:TVAGG3_0962640"/>
<accession>A2DSV3</accession>
<sequence>MEKQTESVIFLVQRSEPPKLLEFLQCSDVVQVFKTGNQALIDRLTSPDGINELIDILHNTSDSQIMRRILQIFTMIDSPLLQKLAESIEYTEHLLQILDRNANVYSYVIGSVTQILLNSMEVYPHEIYEDLNASRTSYQRIIKNIEINSIYYFCTRFISHSKKSETFAWVLFCSLMGDHGPGCPIPKKFAYDPAASIPPIPLTASMRKKVIELLFIYFNEYFEVCDFSNDASEALPLVLQDASDDTERSLVFKLGLILKMNEGLAYSAQSILNCLKSSDSLIQYSLYYIHAFGIIIRNLSVELILYRLLHRPANNFVLIAAAKMIQSIIENSKDTTDLQERLEMIIAEAFQKSTVSSVILRAFRMALINAADGIEVTPESQYAVEQLRKLEANPKIGEIDEDYINDLKNRADTINNSDKFKPVFNVSNLWIPQQKQKMQIKFKTIDRLSNLNKIQSSNIALTPGDESRPKITNIEGARSPVRVKSTFNAPIQSIPQPLEEEEDDYYDSDYYEEDQNDLHEQMKMREMIERQKSFKMHAAEKQDNNNTQPPQQDQPTPKVQQQQVQPPKKVPQSILDLPAIPPAPKPAIEKKTKGKGKAKAKPKKAKAKGKAKKQNLSFSFNLNVVSSPPAPVPFYPPRARLNHCLELNVSSVKLKPRKKKPRLNNRILVVDFPLEESNKLSISEPNFTDVDLEDAMFFGTQRKKLAQEEIRKMLAASNSDPEEDFDIEPLPSEMEEEEDEKEEKPVRNPFSVFAAVRKIAEDEEEEEEDK</sequence>
<evidence type="ECO:0000256" key="1">
    <source>
        <dbReference type="SAM" id="MobiDB-lite"/>
    </source>
</evidence>
<name>A2DSV3_TRIV3</name>
<protein>
    <submittedName>
        <fullName evidence="2">Uncharacterized protein</fullName>
    </submittedName>
</protein>
<dbReference type="EMBL" id="DS113241">
    <property type="protein sequence ID" value="EAY16502.1"/>
    <property type="molecule type" value="Genomic_DNA"/>
</dbReference>
<dbReference type="OrthoDB" id="10672410at2759"/>